<reference evidence="1 2" key="1">
    <citation type="journal article" date="2019" name="Sci. Rep.">
        <title>A high-quality genome of Eragrostis curvula grass provides insights into Poaceae evolution and supports new strategies to enhance forage quality.</title>
        <authorList>
            <person name="Carballo J."/>
            <person name="Santos B.A.C.M."/>
            <person name="Zappacosta D."/>
            <person name="Garbus I."/>
            <person name="Selva J.P."/>
            <person name="Gallo C.A."/>
            <person name="Diaz A."/>
            <person name="Albertini E."/>
            <person name="Caccamo M."/>
            <person name="Echenique V."/>
        </authorList>
    </citation>
    <scope>NUCLEOTIDE SEQUENCE [LARGE SCALE GENOMIC DNA]</scope>
    <source>
        <strain evidence="2">cv. Victoria</strain>
        <tissue evidence="1">Leaf</tissue>
    </source>
</reference>
<dbReference type="AlphaFoldDB" id="A0A5J9UPL2"/>
<proteinExistence type="predicted"/>
<evidence type="ECO:0000313" key="2">
    <source>
        <dbReference type="Proteomes" id="UP000324897"/>
    </source>
</evidence>
<gene>
    <name evidence="1" type="ORF">EJB05_27608</name>
</gene>
<protein>
    <submittedName>
        <fullName evidence="1">Uncharacterized protein</fullName>
    </submittedName>
</protein>
<accession>A0A5J9UPL2</accession>
<dbReference type="Proteomes" id="UP000324897">
    <property type="component" value="Chromosome 2"/>
</dbReference>
<dbReference type="EMBL" id="RWGY01000013">
    <property type="protein sequence ID" value="TVU25127.1"/>
    <property type="molecule type" value="Genomic_DNA"/>
</dbReference>
<sequence length="177" mass="20371">MDLYAVAPGRRRRRRRTFKVLRIPPHGLHPPQDLKEADSGRRVEPRSWWLLRLVSHKAAERPRYSRKAADITATIVPRASGSPSPRLRPCLPPMCITHPILYRRSICAASGDLSFRSRQHIHHEQALEHEWKGRSRPEHSSEVISEFATSAPMFSLKLHILQPFLLNISRMLNVLSS</sequence>
<comment type="caution">
    <text evidence="1">The sequence shown here is derived from an EMBL/GenBank/DDBJ whole genome shotgun (WGS) entry which is preliminary data.</text>
</comment>
<name>A0A5J9UPL2_9POAL</name>
<keyword evidence="2" id="KW-1185">Reference proteome</keyword>
<evidence type="ECO:0000313" key="1">
    <source>
        <dbReference type="EMBL" id="TVU25127.1"/>
    </source>
</evidence>
<dbReference type="Gramene" id="TVU25127">
    <property type="protein sequence ID" value="TVU25127"/>
    <property type="gene ID" value="EJB05_27608"/>
</dbReference>
<feature type="non-terminal residue" evidence="1">
    <location>
        <position position="1"/>
    </location>
</feature>
<organism evidence="1 2">
    <name type="scientific">Eragrostis curvula</name>
    <name type="common">weeping love grass</name>
    <dbReference type="NCBI Taxonomy" id="38414"/>
    <lineage>
        <taxon>Eukaryota</taxon>
        <taxon>Viridiplantae</taxon>
        <taxon>Streptophyta</taxon>
        <taxon>Embryophyta</taxon>
        <taxon>Tracheophyta</taxon>
        <taxon>Spermatophyta</taxon>
        <taxon>Magnoliopsida</taxon>
        <taxon>Liliopsida</taxon>
        <taxon>Poales</taxon>
        <taxon>Poaceae</taxon>
        <taxon>PACMAD clade</taxon>
        <taxon>Chloridoideae</taxon>
        <taxon>Eragrostideae</taxon>
        <taxon>Eragrostidinae</taxon>
        <taxon>Eragrostis</taxon>
    </lineage>
</organism>